<protein>
    <submittedName>
        <fullName evidence="2">Uncharacterized protein</fullName>
    </submittedName>
</protein>
<reference evidence="3" key="1">
    <citation type="journal article" date="2014" name="Proc. Natl. Acad. Sci. U.S.A.">
        <title>Extensive sampling of basidiomycete genomes demonstrates inadequacy of the white-rot/brown-rot paradigm for wood decay fungi.</title>
        <authorList>
            <person name="Riley R."/>
            <person name="Salamov A.A."/>
            <person name="Brown D.W."/>
            <person name="Nagy L.G."/>
            <person name="Floudas D."/>
            <person name="Held B.W."/>
            <person name="Levasseur A."/>
            <person name="Lombard V."/>
            <person name="Morin E."/>
            <person name="Otillar R."/>
            <person name="Lindquist E.A."/>
            <person name="Sun H."/>
            <person name="LaButti K.M."/>
            <person name="Schmutz J."/>
            <person name="Jabbour D."/>
            <person name="Luo H."/>
            <person name="Baker S.E."/>
            <person name="Pisabarro A.G."/>
            <person name="Walton J.D."/>
            <person name="Blanchette R.A."/>
            <person name="Henrissat B."/>
            <person name="Martin F."/>
            <person name="Cullen D."/>
            <person name="Hibbett D.S."/>
            <person name="Grigoriev I.V."/>
        </authorList>
    </citation>
    <scope>NUCLEOTIDE SEQUENCE [LARGE SCALE GENOMIC DNA]</scope>
    <source>
        <strain evidence="3">CBS 339.88</strain>
    </source>
</reference>
<keyword evidence="3" id="KW-1185">Reference proteome</keyword>
<dbReference type="HOGENOM" id="CLU_2121278_0_0_1"/>
<feature type="region of interest" description="Disordered" evidence="1">
    <location>
        <begin position="94"/>
        <end position="114"/>
    </location>
</feature>
<evidence type="ECO:0000313" key="2">
    <source>
        <dbReference type="EMBL" id="KDR81804.1"/>
    </source>
</evidence>
<sequence>MDYSSGAIKSLMGAKAGNRSIVDFSRLTALNSLDKTGHMVVIALLDLSTCLESITCTVWDTFSQPFRNILNPNTLKTLKTFSATIVIPPCGVAQSSVTGRPGFDASHSHKHRKR</sequence>
<evidence type="ECO:0000256" key="1">
    <source>
        <dbReference type="SAM" id="MobiDB-lite"/>
    </source>
</evidence>
<accession>A0A067TPG2</accession>
<dbReference type="EMBL" id="KL142370">
    <property type="protein sequence ID" value="KDR81804.1"/>
    <property type="molecule type" value="Genomic_DNA"/>
</dbReference>
<name>A0A067TPG2_GALM3</name>
<dbReference type="AlphaFoldDB" id="A0A067TPG2"/>
<dbReference type="Proteomes" id="UP000027222">
    <property type="component" value="Unassembled WGS sequence"/>
</dbReference>
<gene>
    <name evidence="2" type="ORF">GALMADRAFT_240023</name>
</gene>
<evidence type="ECO:0000313" key="3">
    <source>
        <dbReference type="Proteomes" id="UP000027222"/>
    </source>
</evidence>
<proteinExistence type="predicted"/>
<organism evidence="2 3">
    <name type="scientific">Galerina marginata (strain CBS 339.88)</name>
    <dbReference type="NCBI Taxonomy" id="685588"/>
    <lineage>
        <taxon>Eukaryota</taxon>
        <taxon>Fungi</taxon>
        <taxon>Dikarya</taxon>
        <taxon>Basidiomycota</taxon>
        <taxon>Agaricomycotina</taxon>
        <taxon>Agaricomycetes</taxon>
        <taxon>Agaricomycetidae</taxon>
        <taxon>Agaricales</taxon>
        <taxon>Agaricineae</taxon>
        <taxon>Strophariaceae</taxon>
        <taxon>Galerina</taxon>
    </lineage>
</organism>